<accession>A0A8H6VTN9</accession>
<evidence type="ECO:0000256" key="1">
    <source>
        <dbReference type="SAM" id="MobiDB-lite"/>
    </source>
</evidence>
<comment type="caution">
    <text evidence="2">The sequence shown here is derived from an EMBL/GenBank/DDBJ whole genome shotgun (WGS) entry which is preliminary data.</text>
</comment>
<feature type="compositionally biased region" description="Basic and acidic residues" evidence="1">
    <location>
        <begin position="53"/>
        <end position="63"/>
    </location>
</feature>
<feature type="region of interest" description="Disordered" evidence="1">
    <location>
        <begin position="44"/>
        <end position="78"/>
    </location>
</feature>
<organism evidence="2 3">
    <name type="scientific">Mycena indigotica</name>
    <dbReference type="NCBI Taxonomy" id="2126181"/>
    <lineage>
        <taxon>Eukaryota</taxon>
        <taxon>Fungi</taxon>
        <taxon>Dikarya</taxon>
        <taxon>Basidiomycota</taxon>
        <taxon>Agaricomycotina</taxon>
        <taxon>Agaricomycetes</taxon>
        <taxon>Agaricomycetidae</taxon>
        <taxon>Agaricales</taxon>
        <taxon>Marasmiineae</taxon>
        <taxon>Mycenaceae</taxon>
        <taxon>Mycena</taxon>
    </lineage>
</organism>
<gene>
    <name evidence="2" type="ORF">MIND_01342900</name>
</gene>
<reference evidence="2" key="1">
    <citation type="submission" date="2020-05" db="EMBL/GenBank/DDBJ databases">
        <title>Mycena genomes resolve the evolution of fungal bioluminescence.</title>
        <authorList>
            <person name="Tsai I.J."/>
        </authorList>
    </citation>
    <scope>NUCLEOTIDE SEQUENCE</scope>
    <source>
        <strain evidence="2">171206Taipei</strain>
    </source>
</reference>
<dbReference type="AlphaFoldDB" id="A0A8H6VTN9"/>
<dbReference type="EMBL" id="JACAZF010000016">
    <property type="protein sequence ID" value="KAF7289698.1"/>
    <property type="molecule type" value="Genomic_DNA"/>
</dbReference>
<sequence>MSLAPAASAFTPATPATGTGTTKATIVVVLLAMTTAALGFFRRSSKGSASQAAKEKKGKERANGHGKATGTAEEDREELRAAQARVAALESQCQAWRERAEEGERERERLTLVVQERDAREEDAAQRLEAAEARLESAVDAAQRREVEQQRAMESLKAEQAALNEQLQDLLATNAQISQDHNDALQLLDAARARLPPDDRLTDHAVLVLVQALNTELAEAAAFFADAFEFEDKAHAPPVDYTTPELADVLERATEILGAEMVAALRSASHHADARRVRHAVQGGLAEYARWMSAAWFFADPDDEQLLADIYQRIRATPALSQAAAGRWRALTHAHVQALVLGPGPGPGPAAEPAPALGAYFVDALVNVLLAAGFRSSPAALHALVGDRPEFGARIARLVSLARGLNRAVGAEVAACELRTLAALPGGPFDGATMVAESEEEAGGEGGDGDGDGDAALVLCTCALGLVRLDKVPGTGTWTRTVLLRSRVLLEPGERTPTTASAVRAA</sequence>
<keyword evidence="3" id="KW-1185">Reference proteome</keyword>
<evidence type="ECO:0000313" key="3">
    <source>
        <dbReference type="Proteomes" id="UP000636479"/>
    </source>
</evidence>
<name>A0A8H6VTN9_9AGAR</name>
<dbReference type="GeneID" id="59352387"/>
<dbReference type="Proteomes" id="UP000636479">
    <property type="component" value="Unassembled WGS sequence"/>
</dbReference>
<proteinExistence type="predicted"/>
<evidence type="ECO:0000313" key="2">
    <source>
        <dbReference type="EMBL" id="KAF7289698.1"/>
    </source>
</evidence>
<dbReference type="RefSeq" id="XP_037213427.1">
    <property type="nucleotide sequence ID" value="XM_037369871.1"/>
</dbReference>
<dbReference type="OrthoDB" id="3222645at2759"/>
<protein>
    <submittedName>
        <fullName evidence="2">Uncharacterized protein</fullName>
    </submittedName>
</protein>